<reference evidence="1" key="1">
    <citation type="submission" date="2021-10" db="EMBL/GenBank/DDBJ databases">
        <title>Melipona bicolor Genome sequencing and assembly.</title>
        <authorList>
            <person name="Araujo N.S."/>
            <person name="Arias M.C."/>
        </authorList>
    </citation>
    <scope>NUCLEOTIDE SEQUENCE</scope>
    <source>
        <strain evidence="1">USP_2M_L1-L4_2017</strain>
        <tissue evidence="1">Whole body</tissue>
    </source>
</reference>
<gene>
    <name evidence="1" type="ORF">K0M31_003041</name>
</gene>
<dbReference type="AlphaFoldDB" id="A0AA40G0E1"/>
<evidence type="ECO:0000313" key="2">
    <source>
        <dbReference type="Proteomes" id="UP001177670"/>
    </source>
</evidence>
<evidence type="ECO:0000313" key="1">
    <source>
        <dbReference type="EMBL" id="KAK1128583.1"/>
    </source>
</evidence>
<comment type="caution">
    <text evidence="1">The sequence shown here is derived from an EMBL/GenBank/DDBJ whole genome shotgun (WGS) entry which is preliminary data.</text>
</comment>
<sequence>MNSLGLTTFDIQMLGGLVMASHEATWEMESSVGSDLPFWKRLKNFYTMWYLIYKIHRHIYPLHQKIAEEHMGVPLPPMIDIARNTSLVFINEHPVMTYGSPKLPNIIRFYSLHVSDETKPLPQVYSSLERRAKVLEQLSSDSKFENERIYRIMKRVTNTFLLRRSYYFTCVVKL</sequence>
<dbReference type="SUPFAM" id="SSF53756">
    <property type="entry name" value="UDP-Glycosyltransferase/glycogen phosphorylase"/>
    <property type="match status" value="1"/>
</dbReference>
<proteinExistence type="predicted"/>
<dbReference type="Proteomes" id="UP001177670">
    <property type="component" value="Unassembled WGS sequence"/>
</dbReference>
<name>A0AA40G0E1_9HYME</name>
<organism evidence="1 2">
    <name type="scientific">Melipona bicolor</name>
    <dbReference type="NCBI Taxonomy" id="60889"/>
    <lineage>
        <taxon>Eukaryota</taxon>
        <taxon>Metazoa</taxon>
        <taxon>Ecdysozoa</taxon>
        <taxon>Arthropoda</taxon>
        <taxon>Hexapoda</taxon>
        <taxon>Insecta</taxon>
        <taxon>Pterygota</taxon>
        <taxon>Neoptera</taxon>
        <taxon>Endopterygota</taxon>
        <taxon>Hymenoptera</taxon>
        <taxon>Apocrita</taxon>
        <taxon>Aculeata</taxon>
        <taxon>Apoidea</taxon>
        <taxon>Anthophila</taxon>
        <taxon>Apidae</taxon>
        <taxon>Melipona</taxon>
    </lineage>
</organism>
<protein>
    <submittedName>
        <fullName evidence="1">Uncharacterized protein</fullName>
    </submittedName>
</protein>
<accession>A0AA40G0E1</accession>
<dbReference type="EMBL" id="JAHYIQ010000010">
    <property type="protein sequence ID" value="KAK1128583.1"/>
    <property type="molecule type" value="Genomic_DNA"/>
</dbReference>
<keyword evidence="2" id="KW-1185">Reference proteome</keyword>